<proteinExistence type="predicted"/>
<dbReference type="EMBL" id="KZ110598">
    <property type="protein sequence ID" value="OSX61886.1"/>
    <property type="molecule type" value="Genomic_DNA"/>
</dbReference>
<protein>
    <submittedName>
        <fullName evidence="1">Uncharacterized protein</fullName>
    </submittedName>
</protein>
<dbReference type="RefSeq" id="XP_024338680.1">
    <property type="nucleotide sequence ID" value="XM_024485649.1"/>
</dbReference>
<dbReference type="AlphaFoldDB" id="A0A1X6N080"/>
<reference evidence="1 2" key="1">
    <citation type="submission" date="2017-04" db="EMBL/GenBank/DDBJ databases">
        <title>Genome Sequence of the Model Brown-Rot Fungus Postia placenta SB12.</title>
        <authorList>
            <consortium name="DOE Joint Genome Institute"/>
            <person name="Gaskell J."/>
            <person name="Kersten P."/>
            <person name="Larrondo L.F."/>
            <person name="Canessa P."/>
            <person name="Martinez D."/>
            <person name="Hibbett D."/>
            <person name="Schmoll M."/>
            <person name="Kubicek C.P."/>
            <person name="Martinez A.T."/>
            <person name="Yadav J."/>
            <person name="Master E."/>
            <person name="Magnuson J.K."/>
            <person name="James T."/>
            <person name="Yaver D."/>
            <person name="Berka R."/>
            <person name="Labutti K."/>
            <person name="Lipzen A."/>
            <person name="Aerts A."/>
            <person name="Barry K."/>
            <person name="Henrissat B."/>
            <person name="Blanchette R."/>
            <person name="Grigoriev I."/>
            <person name="Cullen D."/>
        </authorList>
    </citation>
    <scope>NUCLEOTIDE SEQUENCE [LARGE SCALE GENOMIC DNA]</scope>
    <source>
        <strain evidence="1 2">MAD-698-R-SB12</strain>
    </source>
</reference>
<name>A0A1X6N080_9APHY</name>
<feature type="non-terminal residue" evidence="1">
    <location>
        <position position="1"/>
    </location>
</feature>
<keyword evidence="2" id="KW-1185">Reference proteome</keyword>
<dbReference type="Proteomes" id="UP000194127">
    <property type="component" value="Unassembled WGS sequence"/>
</dbReference>
<organism evidence="1 2">
    <name type="scientific">Postia placenta MAD-698-R-SB12</name>
    <dbReference type="NCBI Taxonomy" id="670580"/>
    <lineage>
        <taxon>Eukaryota</taxon>
        <taxon>Fungi</taxon>
        <taxon>Dikarya</taxon>
        <taxon>Basidiomycota</taxon>
        <taxon>Agaricomycotina</taxon>
        <taxon>Agaricomycetes</taxon>
        <taxon>Polyporales</taxon>
        <taxon>Adustoporiaceae</taxon>
        <taxon>Rhodonia</taxon>
    </lineage>
</organism>
<sequence length="97" mass="10673">DVDIDEVLRVECVNLALAGSHVGWGEDGEEPRPRVREDKHRPLKCRVERQGKHRLKDAGGVRLGLTKAMHADAATGAGESERLCQRSPSCAMHCHPI</sequence>
<gene>
    <name evidence="1" type="ORF">POSPLADRAFT_1144028</name>
</gene>
<accession>A0A1X6N080</accession>
<dbReference type="OrthoDB" id="10408869at2759"/>
<evidence type="ECO:0000313" key="1">
    <source>
        <dbReference type="EMBL" id="OSX61886.1"/>
    </source>
</evidence>
<dbReference type="GeneID" id="36330598"/>
<evidence type="ECO:0000313" key="2">
    <source>
        <dbReference type="Proteomes" id="UP000194127"/>
    </source>
</evidence>